<keyword evidence="2" id="KW-0732">Signal</keyword>
<dbReference type="PIRSF" id="PIRSF017082">
    <property type="entry name" value="YflP"/>
    <property type="match status" value="1"/>
</dbReference>
<proteinExistence type="inferred from homology"/>
<organism evidence="3 4">
    <name type="scientific">Pigmentiphaga soli</name>
    <dbReference type="NCBI Taxonomy" id="1007095"/>
    <lineage>
        <taxon>Bacteria</taxon>
        <taxon>Pseudomonadati</taxon>
        <taxon>Pseudomonadota</taxon>
        <taxon>Betaproteobacteria</taxon>
        <taxon>Burkholderiales</taxon>
        <taxon>Alcaligenaceae</taxon>
        <taxon>Pigmentiphaga</taxon>
    </lineage>
</organism>
<dbReference type="PANTHER" id="PTHR42928">
    <property type="entry name" value="TRICARBOXYLATE-BINDING PROTEIN"/>
    <property type="match status" value="1"/>
</dbReference>
<sequence length="326" mass="34307">MTTFKQRIALGAISFSFALAPACGMAQASFPSKPIHLVVPFGVGGAGDQLARALAKAIADAHRVTVVVENKVGAGGGIGAAYVARSRADGYTVLLGTNTTQVANRYLFKSLPYDPARDFDPVTAVSRGDQLLLVRPGSGIGSVADLVKRARERPGQVSYGSGSSSSQVATSMFEREAGVKLLFVPYKSNSLAVTDLLSGQIDMMITDTATGLGHVRQGTLKALAVTGDARVPEVPDVPTVREVLGNDYSAMPWFNALYVPRGTPPDIVARLNRLFVEATSSPEADGFYRSSGSARFVTSPAELATFQAGQDRLWKDAIEAAGIDPV</sequence>
<dbReference type="SUPFAM" id="SSF53850">
    <property type="entry name" value="Periplasmic binding protein-like II"/>
    <property type="match status" value="1"/>
</dbReference>
<comment type="similarity">
    <text evidence="1">Belongs to the UPF0065 (bug) family.</text>
</comment>
<evidence type="ECO:0000313" key="3">
    <source>
        <dbReference type="EMBL" id="GAA4326165.1"/>
    </source>
</evidence>
<evidence type="ECO:0000256" key="1">
    <source>
        <dbReference type="ARBA" id="ARBA00006987"/>
    </source>
</evidence>
<evidence type="ECO:0000313" key="4">
    <source>
        <dbReference type="Proteomes" id="UP001501671"/>
    </source>
</evidence>
<dbReference type="Gene3D" id="3.40.190.150">
    <property type="entry name" value="Bordetella uptake gene, domain 1"/>
    <property type="match status" value="1"/>
</dbReference>
<dbReference type="Pfam" id="PF03401">
    <property type="entry name" value="TctC"/>
    <property type="match status" value="1"/>
</dbReference>
<name>A0ABP8GKS1_9BURK</name>
<dbReference type="Proteomes" id="UP001501671">
    <property type="component" value="Unassembled WGS sequence"/>
</dbReference>
<dbReference type="RefSeq" id="WP_345246818.1">
    <property type="nucleotide sequence ID" value="NZ_BAABFO010000003.1"/>
</dbReference>
<gene>
    <name evidence="3" type="ORF">GCM10023144_09290</name>
</gene>
<dbReference type="EMBL" id="BAABFO010000003">
    <property type="protein sequence ID" value="GAA4326165.1"/>
    <property type="molecule type" value="Genomic_DNA"/>
</dbReference>
<evidence type="ECO:0000256" key="2">
    <source>
        <dbReference type="SAM" id="SignalP"/>
    </source>
</evidence>
<feature type="chain" id="PRO_5046455836" evidence="2">
    <location>
        <begin position="29"/>
        <end position="326"/>
    </location>
</feature>
<protein>
    <submittedName>
        <fullName evidence="3">Tripartite tricarboxylate transporter substrate binding protein</fullName>
    </submittedName>
</protein>
<comment type="caution">
    <text evidence="3">The sequence shown here is derived from an EMBL/GenBank/DDBJ whole genome shotgun (WGS) entry which is preliminary data.</text>
</comment>
<dbReference type="Gene3D" id="3.40.190.10">
    <property type="entry name" value="Periplasmic binding protein-like II"/>
    <property type="match status" value="1"/>
</dbReference>
<reference evidence="4" key="1">
    <citation type="journal article" date="2019" name="Int. J. Syst. Evol. Microbiol.">
        <title>The Global Catalogue of Microorganisms (GCM) 10K type strain sequencing project: providing services to taxonomists for standard genome sequencing and annotation.</title>
        <authorList>
            <consortium name="The Broad Institute Genomics Platform"/>
            <consortium name="The Broad Institute Genome Sequencing Center for Infectious Disease"/>
            <person name="Wu L."/>
            <person name="Ma J."/>
        </authorList>
    </citation>
    <scope>NUCLEOTIDE SEQUENCE [LARGE SCALE GENOMIC DNA]</scope>
    <source>
        <strain evidence="4">JCM 17666</strain>
    </source>
</reference>
<dbReference type="CDD" id="cd07012">
    <property type="entry name" value="PBP2_Bug_TTT"/>
    <property type="match status" value="1"/>
</dbReference>
<accession>A0ABP8GKS1</accession>
<dbReference type="PANTHER" id="PTHR42928:SF5">
    <property type="entry name" value="BLR1237 PROTEIN"/>
    <property type="match status" value="1"/>
</dbReference>
<dbReference type="InterPro" id="IPR005064">
    <property type="entry name" value="BUG"/>
</dbReference>
<keyword evidence="4" id="KW-1185">Reference proteome</keyword>
<dbReference type="InterPro" id="IPR042100">
    <property type="entry name" value="Bug_dom1"/>
</dbReference>
<feature type="signal peptide" evidence="2">
    <location>
        <begin position="1"/>
        <end position="28"/>
    </location>
</feature>